<protein>
    <submittedName>
        <fullName evidence="1">Uncharacterized protein</fullName>
    </submittedName>
</protein>
<reference evidence="1" key="1">
    <citation type="submission" date="2023-03" db="UniProtKB">
        <authorList>
            <consortium name="EnsemblPlants"/>
        </authorList>
    </citation>
    <scope>IDENTIFICATION</scope>
</reference>
<sequence length="205" mass="23155">MFMCVWKLVTTGIYRSSKCSSPTKHVPCFSTAIRTLVGPTHDPEKLNFSLSYFTLFTFLLYQTPRKKGFLSTFLPFLPFSISSLSSLSSLISRPHHHNHLSYPARAGCGAKFPVQWHQRARKQKVSELLSRVSLVRQQAKQEDECGVLRRRLVSVALGGGGPYLAVEIVILFFGVPFEICENYKLEFERDGFCISTFPASKALEL</sequence>
<organism evidence="1">
    <name type="scientific">Cucumis melo</name>
    <name type="common">Muskmelon</name>
    <dbReference type="NCBI Taxonomy" id="3656"/>
    <lineage>
        <taxon>Eukaryota</taxon>
        <taxon>Viridiplantae</taxon>
        <taxon>Streptophyta</taxon>
        <taxon>Embryophyta</taxon>
        <taxon>Tracheophyta</taxon>
        <taxon>Spermatophyta</taxon>
        <taxon>Magnoliopsida</taxon>
        <taxon>eudicotyledons</taxon>
        <taxon>Gunneridae</taxon>
        <taxon>Pentapetalae</taxon>
        <taxon>rosids</taxon>
        <taxon>fabids</taxon>
        <taxon>Cucurbitales</taxon>
        <taxon>Cucurbitaceae</taxon>
        <taxon>Benincaseae</taxon>
        <taxon>Cucumis</taxon>
    </lineage>
</organism>
<accession>A0A9I9E9Q3</accession>
<evidence type="ECO:0000313" key="1">
    <source>
        <dbReference type="EnsemblPlants" id="MELO3C030780.2.1"/>
    </source>
</evidence>
<dbReference type="EnsemblPlants" id="MELO3C030780.2.1">
    <property type="protein sequence ID" value="MELO3C030780.2.1"/>
    <property type="gene ID" value="MELO3C030780.2"/>
</dbReference>
<dbReference type="Gramene" id="MELO3C030780.2.1">
    <property type="protein sequence ID" value="MELO3C030780.2.1"/>
    <property type="gene ID" value="MELO3C030780.2"/>
</dbReference>
<dbReference type="AlphaFoldDB" id="A0A9I9E9Q3"/>
<name>A0A9I9E9Q3_CUCME</name>
<proteinExistence type="predicted"/>